<organism evidence="1 2">
    <name type="scientific">Micromonospora endophytica</name>
    <dbReference type="NCBI Taxonomy" id="515350"/>
    <lineage>
        <taxon>Bacteria</taxon>
        <taxon>Bacillati</taxon>
        <taxon>Actinomycetota</taxon>
        <taxon>Actinomycetes</taxon>
        <taxon>Micromonosporales</taxon>
        <taxon>Micromonosporaceae</taxon>
        <taxon>Micromonospora</taxon>
    </lineage>
</organism>
<comment type="caution">
    <text evidence="1">The sequence shown here is derived from an EMBL/GenBank/DDBJ whole genome shotgun (WGS) entry which is preliminary data.</text>
</comment>
<accession>A0A2W2C697</accession>
<gene>
    <name evidence="1" type="ORF">C1I93_31045</name>
</gene>
<name>A0A2W2C697_9ACTN</name>
<proteinExistence type="predicted"/>
<evidence type="ECO:0000313" key="1">
    <source>
        <dbReference type="EMBL" id="PZF81276.1"/>
    </source>
</evidence>
<reference evidence="1 2" key="1">
    <citation type="submission" date="2018-01" db="EMBL/GenBank/DDBJ databases">
        <title>Draft genome sequence of Jishengella endophytica.</title>
        <authorList>
            <person name="Sahin N."/>
            <person name="Ay H."/>
            <person name="Saygin H."/>
        </authorList>
    </citation>
    <scope>NUCLEOTIDE SEQUENCE [LARGE SCALE GENOMIC DNA]</scope>
    <source>
        <strain evidence="1 2">DSM 45430</strain>
    </source>
</reference>
<dbReference type="AlphaFoldDB" id="A0A2W2C697"/>
<sequence length="64" mass="6988">VGGGAGVGVSVEIVGWAGPWPVDERWWVPAEARRQARFQVRLADGSALLLAVEQGRWLLEAIYD</sequence>
<protein>
    <submittedName>
        <fullName evidence="1">DNA repair protein</fullName>
    </submittedName>
</protein>
<feature type="non-terminal residue" evidence="1">
    <location>
        <position position="1"/>
    </location>
</feature>
<dbReference type="Proteomes" id="UP000248627">
    <property type="component" value="Unassembled WGS sequence"/>
</dbReference>
<evidence type="ECO:0000313" key="2">
    <source>
        <dbReference type="Proteomes" id="UP000248627"/>
    </source>
</evidence>
<dbReference type="EMBL" id="POTX01000555">
    <property type="protein sequence ID" value="PZF81276.1"/>
    <property type="molecule type" value="Genomic_DNA"/>
</dbReference>
<keyword evidence="2" id="KW-1185">Reference proteome</keyword>